<dbReference type="Proteomes" id="UP000466345">
    <property type="component" value="Unassembled WGS sequence"/>
</dbReference>
<comment type="caution">
    <text evidence="1">The sequence shown here is derived from an EMBL/GenBank/DDBJ whole genome shotgun (WGS) entry which is preliminary data.</text>
</comment>
<dbReference type="PANTHER" id="PTHR43431:SF7">
    <property type="entry name" value="OXIDOREDUCTASE, SHORT CHAIN DEHYDROGENASE_REDUCTASE FAMILY (AFU_ORTHOLOGUE AFUA_5G14000)"/>
    <property type="match status" value="1"/>
</dbReference>
<dbReference type="RefSeq" id="WP_153449404.1">
    <property type="nucleotide sequence ID" value="NZ_WEGJ01000001.1"/>
</dbReference>
<dbReference type="InterPro" id="IPR002347">
    <property type="entry name" value="SDR_fam"/>
</dbReference>
<evidence type="ECO:0000313" key="2">
    <source>
        <dbReference type="Proteomes" id="UP000466345"/>
    </source>
</evidence>
<reference evidence="1 2" key="1">
    <citation type="submission" date="2019-10" db="EMBL/GenBank/DDBJ databases">
        <title>Streptomyces smaragdinus sp. nov. and Streptomyces fabii sp. nov., isolated from the gut of fungus growing-termite Macrotermes natalensis.</title>
        <authorList>
            <person name="Schwitalla J."/>
            <person name="Benndorf R."/>
            <person name="Martin K."/>
            <person name="De Beer W."/>
            <person name="Kaster A.-K."/>
            <person name="Vollmers J."/>
            <person name="Poulsen M."/>
            <person name="Beemelmanns C."/>
        </authorList>
    </citation>
    <scope>NUCLEOTIDE SEQUENCE [LARGE SCALE GENOMIC DNA]</scope>
    <source>
        <strain evidence="1 2">RB5</strain>
    </source>
</reference>
<organism evidence="1 2">
    <name type="scientific">Streptomyces smaragdinus</name>
    <dbReference type="NCBI Taxonomy" id="2585196"/>
    <lineage>
        <taxon>Bacteria</taxon>
        <taxon>Bacillati</taxon>
        <taxon>Actinomycetota</taxon>
        <taxon>Actinomycetes</taxon>
        <taxon>Kitasatosporales</taxon>
        <taxon>Streptomycetaceae</taxon>
        <taxon>Streptomyces</taxon>
    </lineage>
</organism>
<dbReference type="SUPFAM" id="SSF51735">
    <property type="entry name" value="NAD(P)-binding Rossmann-fold domains"/>
    <property type="match status" value="1"/>
</dbReference>
<proteinExistence type="predicted"/>
<dbReference type="AlphaFoldDB" id="A0A7K0CA59"/>
<accession>A0A7K0CA59</accession>
<keyword evidence="2" id="KW-1185">Reference proteome</keyword>
<name>A0A7K0CA59_9ACTN</name>
<dbReference type="Gene3D" id="3.40.50.720">
    <property type="entry name" value="NAD(P)-binding Rossmann-like Domain"/>
    <property type="match status" value="1"/>
</dbReference>
<sequence length="240" mass="24955">MSTIAIVGAGPQLGRAIGRRFAAEGYDVALIARNRTALQAVADDLSGTGARVEAFPADVTDRPTLRAALAAAEERLGPIDVLEYSPAPAPADLRRAPIVGATQVTVDSVLAQLDLYLLGGVAAVQHVLPGMLERGTGTVLVTSGAGSGPMIAPHVANVQIATGGMRNWILNLHAALSGTGVYAAHVAIAAFIGQGGPDSQPETMADAYWRLHTERTDSELVIQDLPDDYLEQGLADKFKS</sequence>
<dbReference type="EMBL" id="WEGJ01000001">
    <property type="protein sequence ID" value="MQY10022.1"/>
    <property type="molecule type" value="Genomic_DNA"/>
</dbReference>
<evidence type="ECO:0000313" key="1">
    <source>
        <dbReference type="EMBL" id="MQY10022.1"/>
    </source>
</evidence>
<protein>
    <submittedName>
        <fullName evidence="1">Uncharacterized protein</fullName>
    </submittedName>
</protein>
<dbReference type="PANTHER" id="PTHR43431">
    <property type="entry name" value="OXIDOREDUCTASE, SHORT CHAIN DEHYDROGENASE/REDUCTASE FAMILY (AFU_ORTHOLOGUE AFUA_5G14000)"/>
    <property type="match status" value="1"/>
</dbReference>
<dbReference type="OrthoDB" id="9799818at2"/>
<dbReference type="Pfam" id="PF00106">
    <property type="entry name" value="adh_short"/>
    <property type="match status" value="1"/>
</dbReference>
<gene>
    <name evidence="1" type="ORF">SRB5_01260</name>
</gene>
<dbReference type="InterPro" id="IPR036291">
    <property type="entry name" value="NAD(P)-bd_dom_sf"/>
</dbReference>